<dbReference type="Gene3D" id="3.40.30.10">
    <property type="entry name" value="Glutaredoxin"/>
    <property type="match status" value="1"/>
</dbReference>
<evidence type="ECO:0000256" key="2">
    <source>
        <dbReference type="ARBA" id="ARBA00011245"/>
    </source>
</evidence>
<reference evidence="15 16" key="1">
    <citation type="submission" date="2018-11" db="EMBL/GenBank/DDBJ databases">
        <title>Chryseotalea sanarue gen. nov., sp., nov., a member of the family Cytophagaceae, isolated from a brackish lake in Hamamatsu Japan.</title>
        <authorList>
            <person name="Maejima Y."/>
            <person name="Iino T."/>
            <person name="Muraguchi Y."/>
            <person name="Fukuda K."/>
            <person name="Ohkuma M."/>
            <person name="Moriuchi R."/>
            <person name="Dohra H."/>
            <person name="Kimbara K."/>
            <person name="Shintani M."/>
        </authorList>
    </citation>
    <scope>NUCLEOTIDE SEQUENCE [LARGE SCALE GENOMIC DNA]</scope>
    <source>
        <strain evidence="15 16">Ys</strain>
    </source>
</reference>
<evidence type="ECO:0000259" key="14">
    <source>
        <dbReference type="PROSITE" id="PS51352"/>
    </source>
</evidence>
<protein>
    <recommendedName>
        <fullName evidence="3">thioredoxin-dependent peroxiredoxin</fullName>
        <ecNumber evidence="3">1.11.1.24</ecNumber>
    </recommendedName>
    <alternativeName>
        <fullName evidence="9">Thioredoxin peroxidase</fullName>
    </alternativeName>
    <alternativeName>
        <fullName evidence="11">Thioredoxin-dependent peroxiredoxin Bcp</fullName>
    </alternativeName>
</protein>
<organism evidence="15 16">
    <name type="scientific">Chryseotalea sanaruensis</name>
    <dbReference type="NCBI Taxonomy" id="2482724"/>
    <lineage>
        <taxon>Bacteria</taxon>
        <taxon>Pseudomonadati</taxon>
        <taxon>Bacteroidota</taxon>
        <taxon>Cytophagia</taxon>
        <taxon>Cytophagales</taxon>
        <taxon>Chryseotaleaceae</taxon>
        <taxon>Chryseotalea</taxon>
    </lineage>
</organism>
<dbReference type="NCBIfam" id="NF006960">
    <property type="entry name" value="PRK09437.1"/>
    <property type="match status" value="1"/>
</dbReference>
<keyword evidence="7" id="KW-1015">Disulfide bond</keyword>
<dbReference type="PANTHER" id="PTHR42801:SF4">
    <property type="entry name" value="AHPC_TSA FAMILY PROTEIN"/>
    <property type="match status" value="1"/>
</dbReference>
<sequence length="190" mass="21132">MAFLKVGSKAPDFGVPDQDGNIVKLTDFKGKKVVLYFYPKDATPTCTTEACNLRDNYKVLQRAGYEVLGVSTDTAKSHQKFIAKEKLPFSLLADTERKMHDAYGTWIEKSMYGRSYMGTARVTFVIDEKGIIQEVIEKVESKIHASQILGEVQSPPKKTSNTKPKPVKKTAKKVAKKTVKKVGKKAASKK</sequence>
<evidence type="ECO:0000256" key="1">
    <source>
        <dbReference type="ARBA" id="ARBA00003330"/>
    </source>
</evidence>
<dbReference type="GO" id="GO:0008379">
    <property type="term" value="F:thioredoxin peroxidase activity"/>
    <property type="evidence" value="ECO:0007669"/>
    <property type="project" value="TreeGrafter"/>
</dbReference>
<comment type="function">
    <text evidence="1">Thiol-specific peroxidase that catalyzes the reduction of hydrogen peroxide and organic hydroperoxides to water and alcohols, respectively. Plays a role in cell protection against oxidative stress by detoxifying peroxides and as sensor of hydrogen peroxide-mediated signaling events.</text>
</comment>
<feature type="compositionally biased region" description="Low complexity" evidence="13">
    <location>
        <begin position="155"/>
        <end position="164"/>
    </location>
</feature>
<keyword evidence="16" id="KW-1185">Reference proteome</keyword>
<keyword evidence="8" id="KW-0676">Redox-active center</keyword>
<dbReference type="GO" id="GO:0005737">
    <property type="term" value="C:cytoplasm"/>
    <property type="evidence" value="ECO:0007669"/>
    <property type="project" value="TreeGrafter"/>
</dbReference>
<dbReference type="Pfam" id="PF00578">
    <property type="entry name" value="AhpC-TSA"/>
    <property type="match status" value="1"/>
</dbReference>
<dbReference type="InterPro" id="IPR050924">
    <property type="entry name" value="Peroxiredoxin_BCP/PrxQ"/>
</dbReference>
<proteinExistence type="inferred from homology"/>
<keyword evidence="6" id="KW-0560">Oxidoreductase</keyword>
<dbReference type="FunFam" id="3.40.30.10:FF:000007">
    <property type="entry name" value="Thioredoxin-dependent thiol peroxidase"/>
    <property type="match status" value="1"/>
</dbReference>
<evidence type="ECO:0000256" key="6">
    <source>
        <dbReference type="ARBA" id="ARBA00023002"/>
    </source>
</evidence>
<dbReference type="CDD" id="cd03017">
    <property type="entry name" value="PRX_BCP"/>
    <property type="match status" value="1"/>
</dbReference>
<evidence type="ECO:0000256" key="7">
    <source>
        <dbReference type="ARBA" id="ARBA00023157"/>
    </source>
</evidence>
<dbReference type="SUPFAM" id="SSF52833">
    <property type="entry name" value="Thioredoxin-like"/>
    <property type="match status" value="1"/>
</dbReference>
<dbReference type="EMBL" id="BHXQ01000001">
    <property type="protein sequence ID" value="GCC49971.1"/>
    <property type="molecule type" value="Genomic_DNA"/>
</dbReference>
<keyword evidence="4 15" id="KW-0575">Peroxidase</keyword>
<dbReference type="EC" id="1.11.1.24" evidence="3"/>
<feature type="domain" description="Thioredoxin" evidence="14">
    <location>
        <begin position="4"/>
        <end position="157"/>
    </location>
</feature>
<feature type="region of interest" description="Disordered" evidence="13">
    <location>
        <begin position="150"/>
        <end position="190"/>
    </location>
</feature>
<comment type="similarity">
    <text evidence="10">Belongs to the peroxiredoxin family. BCP/PrxQ subfamily.</text>
</comment>
<evidence type="ECO:0000256" key="8">
    <source>
        <dbReference type="ARBA" id="ARBA00023284"/>
    </source>
</evidence>
<dbReference type="RefSeq" id="WP_127120632.1">
    <property type="nucleotide sequence ID" value="NZ_BHXQ01000001.1"/>
</dbReference>
<dbReference type="InterPro" id="IPR000866">
    <property type="entry name" value="AhpC/TSA"/>
</dbReference>
<evidence type="ECO:0000256" key="3">
    <source>
        <dbReference type="ARBA" id="ARBA00013017"/>
    </source>
</evidence>
<dbReference type="InterPro" id="IPR036249">
    <property type="entry name" value="Thioredoxin-like_sf"/>
</dbReference>
<dbReference type="OrthoDB" id="9812811at2"/>
<keyword evidence="5" id="KW-0049">Antioxidant</keyword>
<gene>
    <name evidence="15" type="ORF">SanaruYs_01860</name>
</gene>
<feature type="compositionally biased region" description="Basic residues" evidence="13">
    <location>
        <begin position="165"/>
        <end position="190"/>
    </location>
</feature>
<dbReference type="PROSITE" id="PS51352">
    <property type="entry name" value="THIOREDOXIN_2"/>
    <property type="match status" value="1"/>
</dbReference>
<evidence type="ECO:0000256" key="5">
    <source>
        <dbReference type="ARBA" id="ARBA00022862"/>
    </source>
</evidence>
<comment type="catalytic activity">
    <reaction evidence="12">
        <text>a hydroperoxide + [thioredoxin]-dithiol = an alcohol + [thioredoxin]-disulfide + H2O</text>
        <dbReference type="Rhea" id="RHEA:62620"/>
        <dbReference type="Rhea" id="RHEA-COMP:10698"/>
        <dbReference type="Rhea" id="RHEA-COMP:10700"/>
        <dbReference type="ChEBI" id="CHEBI:15377"/>
        <dbReference type="ChEBI" id="CHEBI:29950"/>
        <dbReference type="ChEBI" id="CHEBI:30879"/>
        <dbReference type="ChEBI" id="CHEBI:35924"/>
        <dbReference type="ChEBI" id="CHEBI:50058"/>
        <dbReference type="EC" id="1.11.1.24"/>
    </reaction>
</comment>
<dbReference type="GO" id="GO:0045454">
    <property type="term" value="P:cell redox homeostasis"/>
    <property type="evidence" value="ECO:0007669"/>
    <property type="project" value="TreeGrafter"/>
</dbReference>
<evidence type="ECO:0000256" key="11">
    <source>
        <dbReference type="ARBA" id="ARBA00042639"/>
    </source>
</evidence>
<dbReference type="GO" id="GO:0034599">
    <property type="term" value="P:cellular response to oxidative stress"/>
    <property type="evidence" value="ECO:0007669"/>
    <property type="project" value="TreeGrafter"/>
</dbReference>
<accession>A0A401U4Y9</accession>
<comment type="subunit">
    <text evidence="2">Monomer.</text>
</comment>
<evidence type="ECO:0000313" key="15">
    <source>
        <dbReference type="EMBL" id="GCC49971.1"/>
    </source>
</evidence>
<dbReference type="AlphaFoldDB" id="A0A401U4Y9"/>
<name>A0A401U4Y9_9BACT</name>
<evidence type="ECO:0000256" key="13">
    <source>
        <dbReference type="SAM" id="MobiDB-lite"/>
    </source>
</evidence>
<dbReference type="Proteomes" id="UP000288227">
    <property type="component" value="Unassembled WGS sequence"/>
</dbReference>
<evidence type="ECO:0000256" key="4">
    <source>
        <dbReference type="ARBA" id="ARBA00022559"/>
    </source>
</evidence>
<evidence type="ECO:0000256" key="12">
    <source>
        <dbReference type="ARBA" id="ARBA00049091"/>
    </source>
</evidence>
<dbReference type="PANTHER" id="PTHR42801">
    <property type="entry name" value="THIOREDOXIN-DEPENDENT PEROXIDE REDUCTASE"/>
    <property type="match status" value="1"/>
</dbReference>
<comment type="caution">
    <text evidence="15">The sequence shown here is derived from an EMBL/GenBank/DDBJ whole genome shotgun (WGS) entry which is preliminary data.</text>
</comment>
<evidence type="ECO:0000256" key="10">
    <source>
        <dbReference type="ARBA" id="ARBA00038489"/>
    </source>
</evidence>
<evidence type="ECO:0000256" key="9">
    <source>
        <dbReference type="ARBA" id="ARBA00032824"/>
    </source>
</evidence>
<evidence type="ECO:0000313" key="16">
    <source>
        <dbReference type="Proteomes" id="UP000288227"/>
    </source>
</evidence>
<dbReference type="InterPro" id="IPR013766">
    <property type="entry name" value="Thioredoxin_domain"/>
</dbReference>